<keyword evidence="2" id="KW-0472">Membrane</keyword>
<dbReference type="EMBL" id="JAELUQ010000005">
    <property type="protein sequence ID" value="KAG7414027.1"/>
    <property type="molecule type" value="Genomic_DNA"/>
</dbReference>
<comment type="caution">
    <text evidence="3">The sequence shown here is derived from an EMBL/GenBank/DDBJ whole genome shotgun (WGS) entry which is preliminary data.</text>
</comment>
<protein>
    <submittedName>
        <fullName evidence="3">Uncharacterized protein</fullName>
    </submittedName>
</protein>
<dbReference type="AlphaFoldDB" id="A0A8J5P7T1"/>
<evidence type="ECO:0000256" key="2">
    <source>
        <dbReference type="SAM" id="Phobius"/>
    </source>
</evidence>
<feature type="region of interest" description="Disordered" evidence="1">
    <location>
        <begin position="57"/>
        <end position="94"/>
    </location>
</feature>
<evidence type="ECO:0000313" key="3">
    <source>
        <dbReference type="EMBL" id="KAG7414027.1"/>
    </source>
</evidence>
<keyword evidence="2" id="KW-1133">Transmembrane helix</keyword>
<gene>
    <name evidence="3" type="ORF">Forpe1208_v008333</name>
</gene>
<proteinExistence type="predicted"/>
<name>A0A8J5P7T1_FUSOX</name>
<sequence>MPTINNTTPASSNTGNQDSTHTLPGWVLVITMPLLVVVVLFLICIPRLYELMRYGRTTGTEGSSSSPGPASTETTSTEARDLPHLDVIAPPNTSKEMRRELADGAHVSWAMLSSDMIWYVLLTPQ</sequence>
<dbReference type="Proteomes" id="UP000694050">
    <property type="component" value="Unassembled WGS sequence"/>
</dbReference>
<evidence type="ECO:0000313" key="4">
    <source>
        <dbReference type="Proteomes" id="UP000694050"/>
    </source>
</evidence>
<evidence type="ECO:0000256" key="1">
    <source>
        <dbReference type="SAM" id="MobiDB-lite"/>
    </source>
</evidence>
<keyword evidence="2" id="KW-0812">Transmembrane</keyword>
<organism evidence="3 4">
    <name type="scientific">Fusarium oxysporum f. sp. rapae</name>
    <dbReference type="NCBI Taxonomy" id="485398"/>
    <lineage>
        <taxon>Eukaryota</taxon>
        <taxon>Fungi</taxon>
        <taxon>Dikarya</taxon>
        <taxon>Ascomycota</taxon>
        <taxon>Pezizomycotina</taxon>
        <taxon>Sordariomycetes</taxon>
        <taxon>Hypocreomycetidae</taxon>
        <taxon>Hypocreales</taxon>
        <taxon>Nectriaceae</taxon>
        <taxon>Fusarium</taxon>
        <taxon>Fusarium oxysporum species complex</taxon>
    </lineage>
</organism>
<accession>A0A8J5P7T1</accession>
<feature type="transmembrane region" description="Helical" evidence="2">
    <location>
        <begin position="26"/>
        <end position="49"/>
    </location>
</feature>
<feature type="compositionally biased region" description="Low complexity" evidence="1">
    <location>
        <begin position="57"/>
        <end position="77"/>
    </location>
</feature>
<reference evidence="3" key="1">
    <citation type="submission" date="2021-04" db="EMBL/GenBank/DDBJ databases">
        <title>First draft genome resource for Brassicaceae pathogens Fusarium oxysporum f. sp. raphani and Fusarium oxysporum f. sp. rapae.</title>
        <authorList>
            <person name="Asai S."/>
        </authorList>
    </citation>
    <scope>NUCLEOTIDE SEQUENCE</scope>
    <source>
        <strain evidence="3">Tf1208</strain>
    </source>
</reference>